<dbReference type="GO" id="GO:0000978">
    <property type="term" value="F:RNA polymerase II cis-regulatory region sequence-specific DNA binding"/>
    <property type="evidence" value="ECO:0007669"/>
    <property type="project" value="TreeGrafter"/>
</dbReference>
<dbReference type="GO" id="GO:0042796">
    <property type="term" value="P:snRNA transcription by RNA polymerase III"/>
    <property type="evidence" value="ECO:0007669"/>
    <property type="project" value="TreeGrafter"/>
</dbReference>
<evidence type="ECO:0000256" key="4">
    <source>
        <dbReference type="ARBA" id="ARBA00023242"/>
    </source>
</evidence>
<feature type="compositionally biased region" description="Basic and acidic residues" evidence="5">
    <location>
        <begin position="1287"/>
        <end position="1301"/>
    </location>
</feature>
<feature type="compositionally biased region" description="Low complexity" evidence="5">
    <location>
        <begin position="1268"/>
        <end position="1278"/>
    </location>
</feature>
<name>A0A9W7AXK4_9STRA</name>
<sequence length="2133" mass="238841">MPKRKNDPVVDSGKKRGRQIQEKSKTPSAAAEKGKRRLTQSYQKGAPSELLGKGGGSLTPSHEKEWRQNATNGKTSTPTRRPGSAKASKSGNKDVEKEADDSEGLATWSREEKRLLRKTCGLYAVFTKKVFWDKIHQHFPAKSLMEVYYAGKEMLSASEMEDKIVMKFELRAAGSRNKGTPVKAAAKPSSDMVVIESDEDSDSDDSDDSDDDDADSSNEDDGLGDDLDDDESDDDDSDDDDGSDNSDDDDGSDNSDDSEDSSDEDNTGAAIGGFDRTKSPSPVKVSRSKVKVEKEENVENGGSSRKNRTWTKEEDQALLKGYKKFGAGKWHKIREEFVPNRTPMAICQRYSKIANPVDVDKNPQPVANLNLMKAYEVPSNFQNTSKDVLTYDLTQSKGLLTAARPRKPPAARNSAPAPASAPSRATTSSKPGAWTAQEDKKLRKAIQKYGGENIKYEDWTRVADAVGNRSMSSCYARGRKWLENVNNEPVSTKSYPKSYLKSYPTRVEPDSNWTIWEDEQLAYAYTRFGDDWEKTATFLPGHSPDSCRARLKKIDKSLLKPTTTAATAIYPNKSNDIITYDLTSSKLLTSSRPRKKPKVRGAPSPPPAPAPAPARAKSRTPSSPPSKPPQKKSVFAQSPSRTTKREIRAPETFKADFSSVWSKVNPYFEETQQQQPAKTNRTPTTYKASKTSKTSKAEKEKAQKPEKAVKAEREDKPKKAVKEEEPETDEFGRVKDSLGRWNGSKRGPKSAKKGNPVGSSNGIDPHLIVHAMGGRGKRERKAPDSFKADFSSCWDRIPRESNYWSQDYFDDPEKTAVDASTSTWNTKDTNKLRILLLKHGKDWPLLQEKFPDQRSSSVTQKAIGLIRSEKLILPSVKADDVSELSDAAEETKENADYFDDNDTDDDDASVASKSTVAPPLAPSAMRYFPLPLGEFAQFSHAIIQTEGQRFHKGVISKVGDKSMTVRLVAGGEEVLKLSSDNVFVVSNYFFENHIDGSVLYPRPGTICKINGKSLEIGDVYPDKITFAPKVGKVGISYPDNDLNIIFTQNQKPADRPLNKLLGVRELFPDGSKKKASVFSVRILFSGISFDLGQYEDKVTAAEVYDCASKFLLGEDAELNFPSEVKTAADLNLDLMGIIADTKSALQLTGSKLAAVLEPDFRNLKELVMEEQGVKGKAPDSPAWTFQTEVQELSKSSGKRRRKNVQVFSPTFLCDRRMNEIREAENSQVDHIKKMQLALLDPNDDEQYMAVEKKTPSKGKKLVFREETPSPQESHSPQESDYEEELTEREQREEKKQSVSERRKGKTAIKLEWFMDVQIGTEVEANWEKTGNWYAGKIASIDWDSEVISVAYDDGDFEQDIDRTRVRVLVEKDVYKAYLQKRTDIKKMRTKERKKAEKERTKAKRAREKADRDAGKVILIKPRPSKEKKEPTKKQIEIQGRRSEELLLQAEAAGFTIDREHTMTQRQLDAIKEKLMKHQKDQKERHQREKERKARKKLKKTLQTRDDFPDFEQQKENDDVQEMAELASFTTTTTSTTTATTLRDSNLDIQWPRRGAFVRVKYEKWYFGRVREIQKEVGRIVIEFDHGEVYAEEYPGAPEEDLVIISYTEYKRNRDKNLRINAQIRMLNESNGVLWGREGLKARNRIKQLLNREKNTLESDSSDDEPLRQISMGATDDSRPTSSLGANLLMMTANKVAEEEATEFKGVFKKGLSYIAKISYGSKTFNIGLFPNKQAAALAHDDVYFDMYGSAGCNESFPEEVLGSNISPVKAMSEKSKSELVEESGLIGVTRLANDDWRAAFAARSIATCDEDVIELGTYENKEDALRAYDQMCLGLRGQFAICNEMEMNANVQNMIVEDRSEAEGIAALRELAPSSEGTNSWGQKRRKSSVDMESDKFVSIVVDGEEDKGDKDDDGEVISSKDDENYISTGVFKSASGLWCARIIQDNQLYDLGSFETPQEASSSYENARTFFAKGKGADVSKKKIDMNTKAIHLSPSTMSPSFISSPPGAVGMNPAGNFMSNAMNTSNTMNTNNMGGSPGISRELELTKALAEKDEQIEKMQMGMGMGMGMPQGQQMMAPEQQQHQQQQMMQSMQNMMLQMQQHQQQTAYFQMLQQHQSMNGNSDKGADSPAK</sequence>
<feature type="region of interest" description="Disordered" evidence="5">
    <location>
        <begin position="401"/>
        <end position="439"/>
    </location>
</feature>
<organism evidence="9 10">
    <name type="scientific">Triparma retinervis</name>
    <dbReference type="NCBI Taxonomy" id="2557542"/>
    <lineage>
        <taxon>Eukaryota</taxon>
        <taxon>Sar</taxon>
        <taxon>Stramenopiles</taxon>
        <taxon>Ochrophyta</taxon>
        <taxon>Bolidophyceae</taxon>
        <taxon>Parmales</taxon>
        <taxon>Triparmaceae</taxon>
        <taxon>Triparma</taxon>
    </lineage>
</organism>
<evidence type="ECO:0000256" key="3">
    <source>
        <dbReference type="ARBA" id="ARBA00023163"/>
    </source>
</evidence>
<feature type="compositionally biased region" description="Pro residues" evidence="5">
    <location>
        <begin position="603"/>
        <end position="612"/>
    </location>
</feature>
<evidence type="ECO:0000256" key="1">
    <source>
        <dbReference type="ARBA" id="ARBA00023015"/>
    </source>
</evidence>
<dbReference type="OrthoDB" id="207175at2759"/>
<feature type="compositionally biased region" description="Basic and acidic residues" evidence="5">
    <location>
        <begin position="695"/>
        <end position="723"/>
    </location>
</feature>
<comment type="caution">
    <text evidence="9">The sequence shown here is derived from an EMBL/GenBank/DDBJ whole genome shotgun (WGS) entry which is preliminary data.</text>
</comment>
<evidence type="ECO:0000256" key="2">
    <source>
        <dbReference type="ARBA" id="ARBA00023125"/>
    </source>
</evidence>
<feature type="region of interest" description="Disordered" evidence="5">
    <location>
        <begin position="1252"/>
        <end position="1301"/>
    </location>
</feature>
<feature type="region of interest" description="Disordered" evidence="5">
    <location>
        <begin position="884"/>
        <end position="915"/>
    </location>
</feature>
<feature type="domain" description="HTH myb-type" evidence="8">
    <location>
        <begin position="302"/>
        <end position="358"/>
    </location>
</feature>
<feature type="region of interest" description="Disordered" evidence="5">
    <location>
        <begin position="1388"/>
        <end position="1411"/>
    </location>
</feature>
<feature type="domain" description="Myb-like" evidence="6">
    <location>
        <begin position="511"/>
        <end position="555"/>
    </location>
</feature>
<dbReference type="Gene3D" id="2.30.30.140">
    <property type="match status" value="1"/>
</dbReference>
<keyword evidence="1" id="KW-0805">Transcription regulation</keyword>
<dbReference type="SUPFAM" id="SSF54171">
    <property type="entry name" value="DNA-binding domain"/>
    <property type="match status" value="1"/>
</dbReference>
<dbReference type="InterPro" id="IPR051575">
    <property type="entry name" value="Myb-like_DNA-bd"/>
</dbReference>
<dbReference type="GO" id="GO:0042795">
    <property type="term" value="P:snRNA transcription by RNA polymerase II"/>
    <property type="evidence" value="ECO:0007669"/>
    <property type="project" value="TreeGrafter"/>
</dbReference>
<protein>
    <submittedName>
        <fullName evidence="9">Uncharacterized protein</fullName>
    </submittedName>
</protein>
<evidence type="ECO:0000259" key="6">
    <source>
        <dbReference type="PROSITE" id="PS50090"/>
    </source>
</evidence>
<feature type="compositionally biased region" description="Acidic residues" evidence="5">
    <location>
        <begin position="896"/>
        <end position="908"/>
    </location>
</feature>
<feature type="region of interest" description="Disordered" evidence="5">
    <location>
        <begin position="668"/>
        <end position="767"/>
    </location>
</feature>
<dbReference type="CDD" id="cd11660">
    <property type="entry name" value="SANT_TRF"/>
    <property type="match status" value="1"/>
</dbReference>
<dbReference type="InterPro" id="IPR017930">
    <property type="entry name" value="Myb_dom"/>
</dbReference>
<accession>A0A9W7AXK4</accession>
<dbReference type="Gene3D" id="1.10.10.60">
    <property type="entry name" value="Homeodomain-like"/>
    <property type="match status" value="3"/>
</dbReference>
<dbReference type="Pfam" id="PF00249">
    <property type="entry name" value="Myb_DNA-binding"/>
    <property type="match status" value="2"/>
</dbReference>
<feature type="compositionally biased region" description="Basic and acidic residues" evidence="5">
    <location>
        <begin position="643"/>
        <end position="654"/>
    </location>
</feature>
<feature type="compositionally biased region" description="Acidic residues" evidence="5">
    <location>
        <begin position="196"/>
        <end position="266"/>
    </location>
</feature>
<evidence type="ECO:0000313" key="10">
    <source>
        <dbReference type="Proteomes" id="UP001165082"/>
    </source>
</evidence>
<feature type="compositionally biased region" description="Polar residues" evidence="5">
    <location>
        <begin position="670"/>
        <end position="686"/>
    </location>
</feature>
<keyword evidence="10" id="KW-1185">Reference proteome</keyword>
<dbReference type="InterPro" id="IPR016177">
    <property type="entry name" value="DNA-bd_dom_sf"/>
</dbReference>
<feature type="compositionally biased region" description="Basic and acidic residues" evidence="5">
    <location>
        <begin position="1"/>
        <end position="25"/>
    </location>
</feature>
<keyword evidence="3" id="KW-0804">Transcription</keyword>
<feature type="region of interest" description="Disordered" evidence="5">
    <location>
        <begin position="1475"/>
        <end position="1499"/>
    </location>
</feature>
<evidence type="ECO:0000256" key="5">
    <source>
        <dbReference type="SAM" id="MobiDB-lite"/>
    </source>
</evidence>
<feature type="domain" description="SANT" evidence="7">
    <location>
        <begin position="429"/>
        <end position="486"/>
    </location>
</feature>
<dbReference type="GO" id="GO:0019185">
    <property type="term" value="C:snRNA-activating protein complex"/>
    <property type="evidence" value="ECO:0007669"/>
    <property type="project" value="TreeGrafter"/>
</dbReference>
<keyword evidence="2" id="KW-0238">DNA-binding</keyword>
<dbReference type="SUPFAM" id="SSF46689">
    <property type="entry name" value="Homeodomain-like"/>
    <property type="match status" value="2"/>
</dbReference>
<evidence type="ECO:0000313" key="9">
    <source>
        <dbReference type="EMBL" id="GMH77347.1"/>
    </source>
</evidence>
<dbReference type="PROSITE" id="PS50090">
    <property type="entry name" value="MYB_LIKE"/>
    <property type="match status" value="3"/>
</dbReference>
<dbReference type="InterPro" id="IPR036955">
    <property type="entry name" value="AP2/ERF_dom_sf"/>
</dbReference>
<feature type="region of interest" description="Disordered" evidence="5">
    <location>
        <begin position="175"/>
        <end position="312"/>
    </location>
</feature>
<dbReference type="Pfam" id="PF13921">
    <property type="entry name" value="Myb_DNA-bind_6"/>
    <property type="match status" value="1"/>
</dbReference>
<dbReference type="InterPro" id="IPR001005">
    <property type="entry name" value="SANT/Myb"/>
</dbReference>
<evidence type="ECO:0000259" key="7">
    <source>
        <dbReference type="PROSITE" id="PS51293"/>
    </source>
</evidence>
<dbReference type="PROSITE" id="PS51293">
    <property type="entry name" value="SANT"/>
    <property type="match status" value="1"/>
</dbReference>
<reference evidence="9" key="1">
    <citation type="submission" date="2022-07" db="EMBL/GenBank/DDBJ databases">
        <title>Genome analysis of Parmales, a sister group of diatoms, reveals the evolutionary specialization of diatoms from phago-mixotrophs to photoautotrophs.</title>
        <authorList>
            <person name="Ban H."/>
            <person name="Sato S."/>
            <person name="Yoshikawa S."/>
            <person name="Kazumasa Y."/>
            <person name="Nakamura Y."/>
            <person name="Ichinomiya M."/>
            <person name="Saitoh K."/>
            <person name="Sato N."/>
            <person name="Blanc-Mathieu R."/>
            <person name="Endo H."/>
            <person name="Kuwata A."/>
            <person name="Ogata H."/>
        </authorList>
    </citation>
    <scope>NUCLEOTIDE SEQUENCE</scope>
</reference>
<gene>
    <name evidence="9" type="ORF">TrRE_jg4441</name>
</gene>
<dbReference type="Gene3D" id="3.30.730.10">
    <property type="entry name" value="AP2/ERF domain"/>
    <property type="match status" value="1"/>
</dbReference>
<feature type="region of interest" description="Disordered" evidence="5">
    <location>
        <begin position="1653"/>
        <end position="1682"/>
    </location>
</feature>
<dbReference type="InterPro" id="IPR017884">
    <property type="entry name" value="SANT_dom"/>
</dbReference>
<feature type="domain" description="Myb-like" evidence="6">
    <location>
        <begin position="302"/>
        <end position="354"/>
    </location>
</feature>
<feature type="compositionally biased region" description="Polar residues" evidence="5">
    <location>
        <begin position="68"/>
        <end position="79"/>
    </location>
</feature>
<dbReference type="GO" id="GO:0003700">
    <property type="term" value="F:DNA-binding transcription factor activity"/>
    <property type="evidence" value="ECO:0007669"/>
    <property type="project" value="InterPro"/>
</dbReference>
<dbReference type="SMART" id="SM00717">
    <property type="entry name" value="SANT"/>
    <property type="match status" value="5"/>
</dbReference>
<dbReference type="CDD" id="cd04508">
    <property type="entry name" value="Tudor_SF"/>
    <property type="match status" value="1"/>
</dbReference>
<dbReference type="Proteomes" id="UP001165082">
    <property type="component" value="Unassembled WGS sequence"/>
</dbReference>
<dbReference type="EMBL" id="BRXZ01001723">
    <property type="protein sequence ID" value="GMH77347.1"/>
    <property type="molecule type" value="Genomic_DNA"/>
</dbReference>
<feature type="region of interest" description="Disordered" evidence="5">
    <location>
        <begin position="1"/>
        <end position="110"/>
    </location>
</feature>
<dbReference type="PROSITE" id="PS51294">
    <property type="entry name" value="HTH_MYB"/>
    <property type="match status" value="1"/>
</dbReference>
<proteinExistence type="predicted"/>
<feature type="compositionally biased region" description="Low complexity" evidence="5">
    <location>
        <begin position="410"/>
        <end position="431"/>
    </location>
</feature>
<feature type="region of interest" description="Disordered" evidence="5">
    <location>
        <begin position="588"/>
        <end position="656"/>
    </location>
</feature>
<dbReference type="PANTHER" id="PTHR46621:SF1">
    <property type="entry name" value="SNRNA-ACTIVATING PROTEIN COMPLEX SUBUNIT 4"/>
    <property type="match status" value="1"/>
</dbReference>
<dbReference type="InterPro" id="IPR009057">
    <property type="entry name" value="Homeodomain-like_sf"/>
</dbReference>
<dbReference type="GO" id="GO:0001006">
    <property type="term" value="F:RNA polymerase III type 3 promoter sequence-specific DNA binding"/>
    <property type="evidence" value="ECO:0007669"/>
    <property type="project" value="TreeGrafter"/>
</dbReference>
<feature type="domain" description="Myb-like" evidence="6">
    <location>
        <begin position="426"/>
        <end position="482"/>
    </location>
</feature>
<dbReference type="PANTHER" id="PTHR46621">
    <property type="entry name" value="SNRNA-ACTIVATING PROTEIN COMPLEX SUBUNIT 4"/>
    <property type="match status" value="1"/>
</dbReference>
<dbReference type="CDD" id="cd00167">
    <property type="entry name" value="SANT"/>
    <property type="match status" value="2"/>
</dbReference>
<evidence type="ECO:0000259" key="8">
    <source>
        <dbReference type="PROSITE" id="PS51294"/>
    </source>
</evidence>
<feature type="compositionally biased region" description="Basic and acidic residues" evidence="5">
    <location>
        <begin position="1475"/>
        <end position="1491"/>
    </location>
</feature>
<keyword evidence="4" id="KW-0539">Nucleus</keyword>